<evidence type="ECO:0000256" key="1">
    <source>
        <dbReference type="SAM" id="MobiDB-lite"/>
    </source>
</evidence>
<dbReference type="AlphaFoldDB" id="A0A238BII7"/>
<name>A0A238BII7_9BILA</name>
<feature type="region of interest" description="Disordered" evidence="1">
    <location>
        <begin position="312"/>
        <end position="334"/>
    </location>
</feature>
<sequence>MENPDFWTSNIAQEGNDSCSSQKHSNLESSNNRRRSSFTKHYISTATDDNSVSKRANGQRVKTLANAFMEKGLLATETCGSHMTSSQSSSGVSNDVTISGQRSSLRHIFRSESSSNSKTGNGDGITDSNSKRNAKTKPEIINLAQCHTFTPLEERRITSSQSAFAFSSTSSLSTQCDASSLQSYSAECPADCSFLKRNWFTGPLQHVVPSLHTFKPGRSAKDLITQEEMQKLNANPKPAVKPKPLTLRRERSDLSNGFVPCIAAYYMKQNNSGTGDDVGVRCALMPPSTCFDENTLLKCLEELKRKRQEATVAVSEANSRSRQQQQRNHRKETSEIDFGKVNVVLRARSSESFRTDQRRLSVPDLVDLTHNPLAGVAATAKALTSKLGRNPRTGELQTINEGLVTPVVRRKQYIKDIHANNTANDCCVANLLQKSSANHKKLMKQTEQEHLRYGDHDGAEHIFTRKLVIYLCFP</sequence>
<accession>A0A238BII7</accession>
<feature type="compositionally biased region" description="Polar residues" evidence="1">
    <location>
        <begin position="1"/>
        <end position="24"/>
    </location>
</feature>
<evidence type="ECO:0000313" key="3">
    <source>
        <dbReference type="Proteomes" id="UP000242913"/>
    </source>
</evidence>
<feature type="compositionally biased region" description="Polar residues" evidence="1">
    <location>
        <begin position="111"/>
        <end position="120"/>
    </location>
</feature>
<proteinExistence type="predicted"/>
<gene>
    <name evidence="2" type="ORF">X798_07964</name>
</gene>
<feature type="region of interest" description="Disordered" evidence="1">
    <location>
        <begin position="109"/>
        <end position="137"/>
    </location>
</feature>
<evidence type="ECO:0000313" key="2">
    <source>
        <dbReference type="EMBL" id="OZC05072.1"/>
    </source>
</evidence>
<feature type="region of interest" description="Disordered" evidence="1">
    <location>
        <begin position="1"/>
        <end position="37"/>
    </location>
</feature>
<dbReference type="OrthoDB" id="21085at2759"/>
<keyword evidence="3" id="KW-1185">Reference proteome</keyword>
<organism evidence="2 3">
    <name type="scientific">Onchocerca flexuosa</name>
    <dbReference type="NCBI Taxonomy" id="387005"/>
    <lineage>
        <taxon>Eukaryota</taxon>
        <taxon>Metazoa</taxon>
        <taxon>Ecdysozoa</taxon>
        <taxon>Nematoda</taxon>
        <taxon>Chromadorea</taxon>
        <taxon>Rhabditida</taxon>
        <taxon>Spirurina</taxon>
        <taxon>Spiruromorpha</taxon>
        <taxon>Filarioidea</taxon>
        <taxon>Onchocercidae</taxon>
        <taxon>Onchocerca</taxon>
    </lineage>
</organism>
<dbReference type="EMBL" id="KZ271542">
    <property type="protein sequence ID" value="OZC05072.1"/>
    <property type="molecule type" value="Genomic_DNA"/>
</dbReference>
<reference evidence="2 3" key="1">
    <citation type="submission" date="2015-12" db="EMBL/GenBank/DDBJ databases">
        <title>Draft genome of the nematode, Onchocerca flexuosa.</title>
        <authorList>
            <person name="Mitreva M."/>
        </authorList>
    </citation>
    <scope>NUCLEOTIDE SEQUENCE [LARGE SCALE GENOMIC DNA]</scope>
    <source>
        <strain evidence="2">Red Deer</strain>
    </source>
</reference>
<protein>
    <submittedName>
        <fullName evidence="2">Uncharacterized protein</fullName>
    </submittedName>
</protein>
<dbReference type="Proteomes" id="UP000242913">
    <property type="component" value="Unassembled WGS sequence"/>
</dbReference>